<organism evidence="2 3">
    <name type="scientific">Mesopusillimonas faecipullorum</name>
    <dbReference type="NCBI Taxonomy" id="2755040"/>
    <lineage>
        <taxon>Bacteria</taxon>
        <taxon>Pseudomonadati</taxon>
        <taxon>Pseudomonadota</taxon>
        <taxon>Betaproteobacteria</taxon>
        <taxon>Burkholderiales</taxon>
        <taxon>Alcaligenaceae</taxon>
        <taxon>Mesopusillimonas</taxon>
    </lineage>
</organism>
<proteinExistence type="predicted"/>
<sequence length="84" mass="9428">MKKLLIVKSSALLTGVLTIGLLSGCAALDEMEADEFRQKCQNLGIQPGSANFEQCMLQQQAISENATQHALDRIERQEEYKHRH</sequence>
<evidence type="ECO:0000313" key="2">
    <source>
        <dbReference type="EMBL" id="MCB5362383.1"/>
    </source>
</evidence>
<evidence type="ECO:0000313" key="3">
    <source>
        <dbReference type="Proteomes" id="UP000776983"/>
    </source>
</evidence>
<dbReference type="Proteomes" id="UP000776983">
    <property type="component" value="Unassembled WGS sequence"/>
</dbReference>
<comment type="caution">
    <text evidence="2">The sequence shown here is derived from an EMBL/GenBank/DDBJ whole genome shotgun (WGS) entry which is preliminary data.</text>
</comment>
<evidence type="ECO:0000256" key="1">
    <source>
        <dbReference type="SAM" id="SignalP"/>
    </source>
</evidence>
<accession>A0ABS8C8N7</accession>
<name>A0ABS8C8N7_9BURK</name>
<dbReference type="RefSeq" id="WP_226952621.1">
    <property type="nucleotide sequence ID" value="NZ_JACDXW010000001.1"/>
</dbReference>
<dbReference type="EMBL" id="JACDXW010000001">
    <property type="protein sequence ID" value="MCB5362383.1"/>
    <property type="molecule type" value="Genomic_DNA"/>
</dbReference>
<protein>
    <recommendedName>
        <fullName evidence="4">Lipoprotein</fullName>
    </recommendedName>
</protein>
<feature type="chain" id="PRO_5045407330" description="Lipoprotein" evidence="1">
    <location>
        <begin position="29"/>
        <end position="84"/>
    </location>
</feature>
<feature type="signal peptide" evidence="1">
    <location>
        <begin position="1"/>
        <end position="28"/>
    </location>
</feature>
<dbReference type="PROSITE" id="PS51257">
    <property type="entry name" value="PROKAR_LIPOPROTEIN"/>
    <property type="match status" value="1"/>
</dbReference>
<gene>
    <name evidence="2" type="ORF">H0484_01255</name>
</gene>
<evidence type="ECO:0008006" key="4">
    <source>
        <dbReference type="Google" id="ProtNLM"/>
    </source>
</evidence>
<keyword evidence="1" id="KW-0732">Signal</keyword>
<reference evidence="2 3" key="1">
    <citation type="submission" date="2020-07" db="EMBL/GenBank/DDBJ databases">
        <title>Pusillimonas sp. nov., isolated from poultry manure in Taiwan.</title>
        <authorList>
            <person name="Lin S.-Y."/>
            <person name="Tang Y.-S."/>
            <person name="Young C.-C."/>
        </authorList>
    </citation>
    <scope>NUCLEOTIDE SEQUENCE [LARGE SCALE GENOMIC DNA]</scope>
    <source>
        <strain evidence="2 3">CC-YST705</strain>
    </source>
</reference>
<keyword evidence="3" id="KW-1185">Reference proteome</keyword>